<keyword evidence="2" id="KW-0677">Repeat</keyword>
<evidence type="ECO:0000313" key="7">
    <source>
        <dbReference type="EMBL" id="VVC37522.1"/>
    </source>
</evidence>
<evidence type="ECO:0000256" key="3">
    <source>
        <dbReference type="ARBA" id="ARBA00022771"/>
    </source>
</evidence>
<dbReference type="PANTHER" id="PTHR24403:SF67">
    <property type="entry name" value="FI01116P-RELATED"/>
    <property type="match status" value="1"/>
</dbReference>
<name>A0A5E4MYT2_9HEMI</name>
<evidence type="ECO:0000259" key="6">
    <source>
        <dbReference type="PROSITE" id="PS50157"/>
    </source>
</evidence>
<reference evidence="7 8" key="1">
    <citation type="submission" date="2019-08" db="EMBL/GenBank/DDBJ databases">
        <authorList>
            <person name="Alioto T."/>
            <person name="Alioto T."/>
            <person name="Gomez Garrido J."/>
        </authorList>
    </citation>
    <scope>NUCLEOTIDE SEQUENCE [LARGE SCALE GENOMIC DNA]</scope>
</reference>
<dbReference type="PROSITE" id="PS50157">
    <property type="entry name" value="ZINC_FINGER_C2H2_2"/>
    <property type="match status" value="2"/>
</dbReference>
<dbReference type="EMBL" id="CABPRJ010001448">
    <property type="protein sequence ID" value="VVC37522.1"/>
    <property type="molecule type" value="Genomic_DNA"/>
</dbReference>
<dbReference type="SUPFAM" id="SSF57667">
    <property type="entry name" value="beta-beta-alpha zinc fingers"/>
    <property type="match status" value="1"/>
</dbReference>
<evidence type="ECO:0000256" key="1">
    <source>
        <dbReference type="ARBA" id="ARBA00022723"/>
    </source>
</evidence>
<accession>A0A5E4MYT2</accession>
<dbReference type="InterPro" id="IPR050688">
    <property type="entry name" value="Zinc_finger/UBP_domain"/>
</dbReference>
<dbReference type="OrthoDB" id="6615389at2759"/>
<evidence type="ECO:0000256" key="4">
    <source>
        <dbReference type="ARBA" id="ARBA00022833"/>
    </source>
</evidence>
<dbReference type="GO" id="GO:0005634">
    <property type="term" value="C:nucleus"/>
    <property type="evidence" value="ECO:0007669"/>
    <property type="project" value="TreeGrafter"/>
</dbReference>
<dbReference type="Gene3D" id="3.30.160.60">
    <property type="entry name" value="Classic Zinc Finger"/>
    <property type="match status" value="1"/>
</dbReference>
<evidence type="ECO:0000313" key="8">
    <source>
        <dbReference type="Proteomes" id="UP000325440"/>
    </source>
</evidence>
<dbReference type="InterPro" id="IPR013087">
    <property type="entry name" value="Znf_C2H2_type"/>
</dbReference>
<proteinExistence type="predicted"/>
<gene>
    <name evidence="7" type="ORF">CINCED_3A020773</name>
</gene>
<keyword evidence="4" id="KW-0862">Zinc</keyword>
<feature type="domain" description="C2H2-type" evidence="6">
    <location>
        <begin position="175"/>
        <end position="202"/>
    </location>
</feature>
<dbReference type="PROSITE" id="PS00028">
    <property type="entry name" value="ZINC_FINGER_C2H2_1"/>
    <property type="match status" value="1"/>
</dbReference>
<feature type="domain" description="C2H2-type" evidence="6">
    <location>
        <begin position="146"/>
        <end position="175"/>
    </location>
</feature>
<evidence type="ECO:0000256" key="5">
    <source>
        <dbReference type="PROSITE-ProRule" id="PRU00042"/>
    </source>
</evidence>
<dbReference type="PANTHER" id="PTHR24403">
    <property type="entry name" value="ZINC FINGER PROTEIN"/>
    <property type="match status" value="1"/>
</dbReference>
<dbReference type="AlphaFoldDB" id="A0A5E4MYT2"/>
<dbReference type="SMART" id="SM00355">
    <property type="entry name" value="ZnF_C2H2"/>
    <property type="match status" value="10"/>
</dbReference>
<evidence type="ECO:0000256" key="2">
    <source>
        <dbReference type="ARBA" id="ARBA00022737"/>
    </source>
</evidence>
<dbReference type="GO" id="GO:0010468">
    <property type="term" value="P:regulation of gene expression"/>
    <property type="evidence" value="ECO:0007669"/>
    <property type="project" value="TreeGrafter"/>
</dbReference>
<dbReference type="InterPro" id="IPR036236">
    <property type="entry name" value="Znf_C2H2_sf"/>
</dbReference>
<dbReference type="Proteomes" id="UP000325440">
    <property type="component" value="Unassembled WGS sequence"/>
</dbReference>
<keyword evidence="1" id="KW-0479">Metal-binding</keyword>
<organism evidence="7 8">
    <name type="scientific">Cinara cedri</name>
    <dbReference type="NCBI Taxonomy" id="506608"/>
    <lineage>
        <taxon>Eukaryota</taxon>
        <taxon>Metazoa</taxon>
        <taxon>Ecdysozoa</taxon>
        <taxon>Arthropoda</taxon>
        <taxon>Hexapoda</taxon>
        <taxon>Insecta</taxon>
        <taxon>Pterygota</taxon>
        <taxon>Neoptera</taxon>
        <taxon>Paraneoptera</taxon>
        <taxon>Hemiptera</taxon>
        <taxon>Sternorrhyncha</taxon>
        <taxon>Aphidomorpha</taxon>
        <taxon>Aphidoidea</taxon>
        <taxon>Aphididae</taxon>
        <taxon>Lachninae</taxon>
        <taxon>Cinara</taxon>
    </lineage>
</organism>
<keyword evidence="8" id="KW-1185">Reference proteome</keyword>
<dbReference type="GO" id="GO:0008270">
    <property type="term" value="F:zinc ion binding"/>
    <property type="evidence" value="ECO:0007669"/>
    <property type="project" value="UniProtKB-KW"/>
</dbReference>
<protein>
    <submittedName>
        <fullName evidence="7">Zinc finger C2H2-type</fullName>
    </submittedName>
</protein>
<sequence length="860" mass="100516">MYQCIFCLFGSEFNDLMMNHLAMEHFEYESVCLERSLKSDSLDSSKVENLKIIRLTQTIDSGLLEIVNVTPEMSFLLENPEMLDDNDEVSAKRKLSVEHLSQESIDWPRNKRQRKMSVEHLTEESNDGPNKFKQTVFPFIELNKLFVCKECDKVFLNSKDYQRHLENFPKSNEHKKCVFCDKYFKTPYQMTEHVKCHGPDRFTCNICYFMAPSCQSIGFHMKNEHEIGNLELIPVNSKCTDIEIDKFIVDRKKYKKKKYQKILPKECNISFKCGECLLTSVEKNSILSHIKDIHNIDKYEVHKVNSSSIGGFKELYEIRKINSSNEQIKTKRLDHNNLFNQNIDKNDSAIPKVIVEDKNTKQFSPDTIDNIPMTHIFLNPIGCSLCTYNTKVRSNLILHLNIHKNGQCIITKEIVNPVPSIENSELMFDKMINLSASSYEAMISEKTKVDKLNTKIVEVSPINNLNTELFPQFIPKNKLFQCSEGTCNQQFFLNADLLKTHMSIIHEDFQFYLCPHCQPNSITTKEVKINNIDFHLLHHTENLFKCQYCDYIDFNRDEMRKHMRKTHLPLIVRENQYNIIVIRQSKIEDYSFDRNIIEGDANSKQFEEHFKEHHPNVADKNQKVCDKITDAEQLAIQSNNHMGNTINNQEQRALESIDPRMPLSCRGIPIESNYTSESRFVSKNPKSAKQSQVKIKPEMFQNDFKEDDRLGSISKSGQFVCPKCNSFTTKSIKIFRDHLYKEIDSKKWKCMKCFLICNSAQKMSWHIKKHEFGTKYEKMENTARFKWVDRVIEHQYHLSIEFNKQKTKDIISVGRTVAVTNKMTLKTKKDFSPEKKVVDSSITPQMSVEVINLLNDFDDE</sequence>
<keyword evidence="3 5" id="KW-0863">Zinc-finger</keyword>